<organism evidence="1 2">
    <name type="scientific">Klebsiella phage vB_KvM-Eowyn</name>
    <dbReference type="NCBI Taxonomy" id="2762819"/>
    <lineage>
        <taxon>Viruses</taxon>
        <taxon>Duplodnaviria</taxon>
        <taxon>Heunggongvirae</taxon>
        <taxon>Uroviricota</taxon>
        <taxon>Caudoviricetes</taxon>
        <taxon>Chimalliviridae</taxon>
        <taxon>Eowynvirus</taxon>
        <taxon>Eowynvirus eowyn</taxon>
    </lineage>
</organism>
<sequence>MPASMYVVDTSLPSVDLVYGLINNDNNTVYSKSTLNLATPETNTNPAIDRNSKILASNIKYSNNTLMLYYDRLDIADVLRMELPIILSNVTETTVDQMMWFFNSTYKMGLTKAEISASVVDLTGNTTTWTIADSSMAWVGNLPLTILPTGYGLLVDETDNQLLDEDGSYLIL</sequence>
<dbReference type="Proteomes" id="UP000596247">
    <property type="component" value="Chromosome"/>
</dbReference>
<evidence type="ECO:0000313" key="1">
    <source>
        <dbReference type="EMBL" id="CAD5236223.1"/>
    </source>
</evidence>
<evidence type="ECO:0000313" key="2">
    <source>
        <dbReference type="Proteomes" id="UP000596247"/>
    </source>
</evidence>
<dbReference type="InterPro" id="IPR057701">
    <property type="entry name" value="DUF7941"/>
</dbReference>
<dbReference type="EMBL" id="LR881104">
    <property type="protein sequence ID" value="CAD5236223.1"/>
    <property type="molecule type" value="Genomic_DNA"/>
</dbReference>
<dbReference type="Pfam" id="PF25613">
    <property type="entry name" value="DUF7941"/>
    <property type="match status" value="1"/>
</dbReference>
<accession>A0A7R8R9P1</accession>
<protein>
    <submittedName>
        <fullName evidence="1">Putative virion structural protein</fullName>
    </submittedName>
</protein>
<proteinExistence type="predicted"/>
<reference evidence="1 2" key="1">
    <citation type="submission" date="2020-09" db="EMBL/GenBank/DDBJ databases">
        <authorList>
            <person name="Jameson E."/>
        </authorList>
    </citation>
    <scope>NUCLEOTIDE SEQUENCE [LARGE SCALE GENOMIC DNA]</scope>
</reference>
<name>A0A7R8R9P1_9CAUD</name>
<keyword evidence="2" id="KW-1185">Reference proteome</keyword>
<gene>
    <name evidence="1" type="ORF">LLCLJKAH_00234</name>
</gene>